<organism evidence="2 3">
    <name type="scientific">Haematococcus lacustris</name>
    <name type="common">Green alga</name>
    <name type="synonym">Haematococcus pluvialis</name>
    <dbReference type="NCBI Taxonomy" id="44745"/>
    <lineage>
        <taxon>Eukaryota</taxon>
        <taxon>Viridiplantae</taxon>
        <taxon>Chlorophyta</taxon>
        <taxon>core chlorophytes</taxon>
        <taxon>Chlorophyceae</taxon>
        <taxon>CS clade</taxon>
        <taxon>Chlamydomonadales</taxon>
        <taxon>Haematococcaceae</taxon>
        <taxon>Haematococcus</taxon>
    </lineage>
</organism>
<protein>
    <submittedName>
        <fullName evidence="2">Uncharacterized protein</fullName>
    </submittedName>
</protein>
<feature type="compositionally biased region" description="Basic residues" evidence="1">
    <location>
        <begin position="176"/>
        <end position="187"/>
    </location>
</feature>
<comment type="caution">
    <text evidence="2">The sequence shown here is derived from an EMBL/GenBank/DDBJ whole genome shotgun (WGS) entry which is preliminary data.</text>
</comment>
<dbReference type="Proteomes" id="UP000485058">
    <property type="component" value="Unassembled WGS sequence"/>
</dbReference>
<evidence type="ECO:0000256" key="1">
    <source>
        <dbReference type="SAM" id="MobiDB-lite"/>
    </source>
</evidence>
<keyword evidence="3" id="KW-1185">Reference proteome</keyword>
<dbReference type="EMBL" id="BLLF01002656">
    <property type="protein sequence ID" value="GFH24874.1"/>
    <property type="molecule type" value="Genomic_DNA"/>
</dbReference>
<reference evidence="2 3" key="1">
    <citation type="submission" date="2020-02" db="EMBL/GenBank/DDBJ databases">
        <title>Draft genome sequence of Haematococcus lacustris strain NIES-144.</title>
        <authorList>
            <person name="Morimoto D."/>
            <person name="Nakagawa S."/>
            <person name="Yoshida T."/>
            <person name="Sawayama S."/>
        </authorList>
    </citation>
    <scope>NUCLEOTIDE SEQUENCE [LARGE SCALE GENOMIC DNA]</scope>
    <source>
        <strain evidence="2 3">NIES-144</strain>
    </source>
</reference>
<accession>A0A6A0A0N2</accession>
<proteinExistence type="predicted"/>
<evidence type="ECO:0000313" key="2">
    <source>
        <dbReference type="EMBL" id="GFH24874.1"/>
    </source>
</evidence>
<evidence type="ECO:0000313" key="3">
    <source>
        <dbReference type="Proteomes" id="UP000485058"/>
    </source>
</evidence>
<dbReference type="AlphaFoldDB" id="A0A6A0A0N2"/>
<gene>
    <name evidence="2" type="ORF">HaLaN_22744</name>
</gene>
<sequence>MRLRLPQCNAVVAALPSMLAAGPRAALAPSALAWRSGVEGARLPGVPAEASHERRYGQFRQHATRSWVWPGCGFSGRADSTETGSLDTTPLEDSPAHVQCEGGLARCDDSKPGLHRTLCLQAHTGSLVERCPLTYLVYLGRYLEAIHANKITDGGGSVTHGVRAGRVSGDDNRAYRQGRSRRLTANI</sequence>
<feature type="region of interest" description="Disordered" evidence="1">
    <location>
        <begin position="162"/>
        <end position="187"/>
    </location>
</feature>
<name>A0A6A0A0N2_HAELA</name>